<comment type="subcellular location">
    <subcellularLocation>
        <location evidence="1">Membrane</location>
        <topology evidence="1">Multi-pass membrane protein</topology>
    </subcellularLocation>
</comment>
<reference evidence="8" key="1">
    <citation type="submission" date="2020-05" db="EMBL/GenBank/DDBJ databases">
        <authorList>
            <person name="Chiriac C."/>
            <person name="Salcher M."/>
            <person name="Ghai R."/>
            <person name="Kavagutti S V."/>
        </authorList>
    </citation>
    <scope>NUCLEOTIDE SEQUENCE</scope>
</reference>
<accession>A0A6J6V5V2</accession>
<feature type="transmembrane region" description="Helical" evidence="6">
    <location>
        <begin position="145"/>
        <end position="163"/>
    </location>
</feature>
<keyword evidence="3 6" id="KW-0812">Transmembrane</keyword>
<evidence type="ECO:0000256" key="3">
    <source>
        <dbReference type="ARBA" id="ARBA00022692"/>
    </source>
</evidence>
<evidence type="ECO:0000313" key="8">
    <source>
        <dbReference type="EMBL" id="CAB4767582.1"/>
    </source>
</evidence>
<feature type="transmembrane region" description="Helical" evidence="6">
    <location>
        <begin position="245"/>
        <end position="262"/>
    </location>
</feature>
<comment type="similarity">
    <text evidence="2">Belongs to the oxidase-dependent Fe transporter (OFeT) (TC 9.A.10.1) family.</text>
</comment>
<feature type="transmembrane region" description="Helical" evidence="6">
    <location>
        <begin position="38"/>
        <end position="59"/>
    </location>
</feature>
<evidence type="ECO:0000256" key="6">
    <source>
        <dbReference type="SAM" id="Phobius"/>
    </source>
</evidence>
<name>A0A6J6V5V2_9ZZZZ</name>
<evidence type="ECO:0000256" key="2">
    <source>
        <dbReference type="ARBA" id="ARBA00008333"/>
    </source>
</evidence>
<feature type="transmembrane region" description="Helical" evidence="6">
    <location>
        <begin position="111"/>
        <end position="133"/>
    </location>
</feature>
<dbReference type="Pfam" id="PF03239">
    <property type="entry name" value="FTR1"/>
    <property type="match status" value="1"/>
</dbReference>
<feature type="transmembrane region" description="Helical" evidence="6">
    <location>
        <begin position="175"/>
        <end position="195"/>
    </location>
</feature>
<evidence type="ECO:0000313" key="7">
    <source>
        <dbReference type="EMBL" id="CAB4596083.1"/>
    </source>
</evidence>
<dbReference type="PANTHER" id="PTHR31632:SF2">
    <property type="entry name" value="PLASMA MEMBRANE IRON PERMEASE"/>
    <property type="match status" value="1"/>
</dbReference>
<dbReference type="EMBL" id="CAEZUN010000028">
    <property type="protein sequence ID" value="CAB4596083.1"/>
    <property type="molecule type" value="Genomic_DNA"/>
</dbReference>
<keyword evidence="4 6" id="KW-1133">Transmembrane helix</keyword>
<protein>
    <submittedName>
        <fullName evidence="8">Unannotated protein</fullName>
    </submittedName>
</protein>
<gene>
    <name evidence="7" type="ORF">UFOPK1826_00346</name>
    <name evidence="8" type="ORF">UFOPK2855_01122</name>
</gene>
<dbReference type="GO" id="GO:0033573">
    <property type="term" value="C:high-affinity iron permease complex"/>
    <property type="evidence" value="ECO:0007669"/>
    <property type="project" value="InterPro"/>
</dbReference>
<evidence type="ECO:0000256" key="5">
    <source>
        <dbReference type="ARBA" id="ARBA00023136"/>
    </source>
</evidence>
<dbReference type="PANTHER" id="PTHR31632">
    <property type="entry name" value="IRON TRANSPORTER FTH1"/>
    <property type="match status" value="1"/>
</dbReference>
<evidence type="ECO:0000256" key="4">
    <source>
        <dbReference type="ARBA" id="ARBA00022989"/>
    </source>
</evidence>
<organism evidence="8">
    <name type="scientific">freshwater metagenome</name>
    <dbReference type="NCBI Taxonomy" id="449393"/>
    <lineage>
        <taxon>unclassified sequences</taxon>
        <taxon>metagenomes</taxon>
        <taxon>ecological metagenomes</taxon>
    </lineage>
</organism>
<evidence type="ECO:0000256" key="1">
    <source>
        <dbReference type="ARBA" id="ARBA00004141"/>
    </source>
</evidence>
<dbReference type="EMBL" id="CAEZZK010000245">
    <property type="protein sequence ID" value="CAB4767582.1"/>
    <property type="molecule type" value="Genomic_DNA"/>
</dbReference>
<proteinExistence type="inferred from homology"/>
<keyword evidence="5 6" id="KW-0472">Membrane</keyword>
<feature type="transmembrane region" description="Helical" evidence="6">
    <location>
        <begin position="71"/>
        <end position="90"/>
    </location>
</feature>
<dbReference type="InterPro" id="IPR004923">
    <property type="entry name" value="FTR1/Fip1/EfeU"/>
</dbReference>
<dbReference type="GO" id="GO:0015093">
    <property type="term" value="F:ferrous iron transmembrane transporter activity"/>
    <property type="evidence" value="ECO:0007669"/>
    <property type="project" value="TreeGrafter"/>
</dbReference>
<dbReference type="AlphaFoldDB" id="A0A6J6V5V2"/>
<sequence>MGSSFLITLREGLEASLIISILLTYLAKTNRRAENRVVWFGTLVAIAVCAIVGTLVFVFVNGLNGKVEQAVEGAIAVAAMLVLTQMIFWMRANARNLSSNLRSKVDGSSKTVLFTIAFVAVFREGLETALFLLGAKTETASGSSVVIGGLIGLVVSAALGLAVYKAGSRINLKAFFNVTAILLLLFAAGLAGKAVHEIRELIGWETGLLITPAWTINSGAWSASGGTFYDFMKGLFGWHASPERLRVGAYFVYLIPVLVSYLKSSKDDKQLVS</sequence>